<reference evidence="1 2" key="1">
    <citation type="submission" date="2018-11" db="EMBL/GenBank/DDBJ databases">
        <title>Genome sequence of Apiotrichum porosum DSM 27194.</title>
        <authorList>
            <person name="Aliyu H."/>
            <person name="Gorte O."/>
            <person name="Ochsenreither K."/>
        </authorList>
    </citation>
    <scope>NUCLEOTIDE SEQUENCE [LARGE SCALE GENOMIC DNA]</scope>
    <source>
        <strain evidence="1 2">DSM 27194</strain>
    </source>
</reference>
<protein>
    <submittedName>
        <fullName evidence="1">Uncharacterized protein</fullName>
    </submittedName>
</protein>
<dbReference type="RefSeq" id="XP_028475966.1">
    <property type="nucleotide sequence ID" value="XM_028623992.1"/>
</dbReference>
<accession>A0A427XQZ7</accession>
<keyword evidence="2" id="KW-1185">Reference proteome</keyword>
<organism evidence="1 2">
    <name type="scientific">Apiotrichum porosum</name>
    <dbReference type="NCBI Taxonomy" id="105984"/>
    <lineage>
        <taxon>Eukaryota</taxon>
        <taxon>Fungi</taxon>
        <taxon>Dikarya</taxon>
        <taxon>Basidiomycota</taxon>
        <taxon>Agaricomycotina</taxon>
        <taxon>Tremellomycetes</taxon>
        <taxon>Trichosporonales</taxon>
        <taxon>Trichosporonaceae</taxon>
        <taxon>Apiotrichum</taxon>
    </lineage>
</organism>
<dbReference type="GeneID" id="39593227"/>
<gene>
    <name evidence="1" type="ORF">EHS24_008684</name>
</gene>
<dbReference type="Proteomes" id="UP000279236">
    <property type="component" value="Unassembled WGS sequence"/>
</dbReference>
<proteinExistence type="predicted"/>
<dbReference type="OrthoDB" id="2587968at2759"/>
<sequence length="329" mass="37218">MSVPWTVSATSLVRDILSKNRYMKNPQIWQAATFGERPILQAKTALDLNGRIRMKKVSNIREGRRQWVPPPVKPLPEHPFQSMRFFKSHVLRSLEAQQLIHLAVVRVPISTKQGLLDAEKAAARKFRRMCLEADRAKLPRPTAPPPPATTVKDFVWTLGPAPTEEDMREGRVNYAPMDEPMTLEEAAAKCDDAAWSYAERLEAHYHKARLVEEANIVERKAIRAAYYKEMRVEAKRQRDEDIAAGRGPLLRQEARRAAAIEAVSQYAQATGEDVSDWYEEIAKANFGDELPQSIPSTRPSQSKRVDGRVRLTPVPAVKAVKKYAGAKQF</sequence>
<evidence type="ECO:0000313" key="2">
    <source>
        <dbReference type="Proteomes" id="UP000279236"/>
    </source>
</evidence>
<name>A0A427XQZ7_9TREE</name>
<dbReference type="AlphaFoldDB" id="A0A427XQZ7"/>
<dbReference type="EMBL" id="RSCE01000007">
    <property type="protein sequence ID" value="RSH81247.1"/>
    <property type="molecule type" value="Genomic_DNA"/>
</dbReference>
<evidence type="ECO:0000313" key="1">
    <source>
        <dbReference type="EMBL" id="RSH81247.1"/>
    </source>
</evidence>
<comment type="caution">
    <text evidence="1">The sequence shown here is derived from an EMBL/GenBank/DDBJ whole genome shotgun (WGS) entry which is preliminary data.</text>
</comment>